<accession>A0ABQ0DSL7</accession>
<protein>
    <submittedName>
        <fullName evidence="1">Uncharacterized protein</fullName>
    </submittedName>
</protein>
<dbReference type="EMBL" id="BAAFRS010000264">
    <property type="protein sequence ID" value="GAB1225849.1"/>
    <property type="molecule type" value="Genomic_DNA"/>
</dbReference>
<proteinExistence type="predicted"/>
<reference evidence="1 2" key="1">
    <citation type="journal article" date="2019" name="PLoS Negl. Trop. Dis.">
        <title>Whole genome sequencing of Entamoeba nuttalli reveals mammalian host-related molecular signatures and a novel octapeptide-repeat surface protein.</title>
        <authorList>
            <person name="Tanaka M."/>
            <person name="Makiuchi T."/>
            <person name="Komiyama T."/>
            <person name="Shiina T."/>
            <person name="Osaki K."/>
            <person name="Tachibana H."/>
        </authorList>
    </citation>
    <scope>NUCLEOTIDE SEQUENCE [LARGE SCALE GENOMIC DNA]</scope>
    <source>
        <strain evidence="1 2">P19-061405</strain>
    </source>
</reference>
<dbReference type="Proteomes" id="UP001628156">
    <property type="component" value="Unassembled WGS sequence"/>
</dbReference>
<sequence length="63" mass="7316">MEEINKGINLNFDMEKDALVEWAKYGRLLNIICGDFVTYPPGVKPALRTTETVDWRTPFTSYF</sequence>
<evidence type="ECO:0000313" key="2">
    <source>
        <dbReference type="Proteomes" id="UP001628156"/>
    </source>
</evidence>
<organism evidence="1 2">
    <name type="scientific">Entamoeba nuttalli</name>
    <dbReference type="NCBI Taxonomy" id="412467"/>
    <lineage>
        <taxon>Eukaryota</taxon>
        <taxon>Amoebozoa</taxon>
        <taxon>Evosea</taxon>
        <taxon>Archamoebae</taxon>
        <taxon>Mastigamoebida</taxon>
        <taxon>Entamoebidae</taxon>
        <taxon>Entamoeba</taxon>
    </lineage>
</organism>
<comment type="caution">
    <text evidence="1">The sequence shown here is derived from an EMBL/GenBank/DDBJ whole genome shotgun (WGS) entry which is preliminary data.</text>
</comment>
<keyword evidence="2" id="KW-1185">Reference proteome</keyword>
<evidence type="ECO:0000313" key="1">
    <source>
        <dbReference type="EMBL" id="GAB1225849.1"/>
    </source>
</evidence>
<gene>
    <name evidence="1" type="ORF">ENUP19_0264G0017</name>
</gene>
<name>A0ABQ0DSL7_9EUKA</name>